<name>A0A841C9Y9_9PSEU</name>
<dbReference type="GO" id="GO:0016877">
    <property type="term" value="F:ligase activity, forming carbon-sulfur bonds"/>
    <property type="evidence" value="ECO:0007669"/>
    <property type="project" value="UniProtKB-ARBA"/>
</dbReference>
<keyword evidence="4" id="KW-0436">Ligase</keyword>
<keyword evidence="5" id="KW-1185">Reference proteome</keyword>
<dbReference type="RefSeq" id="WP_184687559.1">
    <property type="nucleotide sequence ID" value="NZ_JACHJN010000001.1"/>
</dbReference>
<dbReference type="AlphaFoldDB" id="A0A841C9Y9"/>
<dbReference type="Pfam" id="PF00501">
    <property type="entry name" value="AMP-binding"/>
    <property type="match status" value="1"/>
</dbReference>
<accession>A0A841C9Y9</accession>
<feature type="domain" description="AMP-dependent synthetase/ligase" evidence="2">
    <location>
        <begin position="14"/>
        <end position="357"/>
    </location>
</feature>
<feature type="domain" description="AMP-binding enzyme C-terminal" evidence="3">
    <location>
        <begin position="407"/>
        <end position="480"/>
    </location>
</feature>
<dbReference type="InterPro" id="IPR020845">
    <property type="entry name" value="AMP-binding_CS"/>
</dbReference>
<dbReference type="PANTHER" id="PTHR43767">
    <property type="entry name" value="LONG-CHAIN-FATTY-ACID--COA LIGASE"/>
    <property type="match status" value="1"/>
</dbReference>
<dbReference type="Proteomes" id="UP000547510">
    <property type="component" value="Unassembled WGS sequence"/>
</dbReference>
<sequence length="491" mass="52552">MGVPATSLVVPDLLRRRVEQQPDQQAINVEGKTAITYGDWDLRSNAVARGLLARGHGRGTRIALLFGGSDWIDYAIAYLGVLKAGATAVHTNDTYPQAELDRRFGQCGVAGIIQGSALPLQRAAPERWVATLRDFEPLSTGPVDVDVRPEDISDILYTSGTTGPAKPFTNPHGTLTHGRGSAALGKLENPEPLLAPMPLGTTSSSTTVAVLATTTPAPLIVCRPDEPDRLLELLADHGCGTLILTPHTAIRLTALRPQDRYDLGTVKVIGNASAPMPPRVARQLKEAMPNAEVSNAYAQSEAVPAIVMGVCDPDRPMAVGKPAKGTELLIADERGEAVAPGELGEVWMRSPAPKRLYLDEELNRQVHRDGWTRTRDLGRVGPDGELLLFDRMVDAIATGGRLVSSLEVEAAVYDHPKVREAAVIGLPDPDLGRAVTAVVVAEGGLTQAELSEFLTGRLEPHQLPTRVHSVESLPRGGTGKVLKFRLRQELG</sequence>
<feature type="region of interest" description="Disordered" evidence="1">
    <location>
        <begin position="158"/>
        <end position="190"/>
    </location>
</feature>
<evidence type="ECO:0000313" key="5">
    <source>
        <dbReference type="Proteomes" id="UP000547510"/>
    </source>
</evidence>
<organism evidence="4 5">
    <name type="scientific">Saccharothrix tamanrassetensis</name>
    <dbReference type="NCBI Taxonomy" id="1051531"/>
    <lineage>
        <taxon>Bacteria</taxon>
        <taxon>Bacillati</taxon>
        <taxon>Actinomycetota</taxon>
        <taxon>Actinomycetes</taxon>
        <taxon>Pseudonocardiales</taxon>
        <taxon>Pseudonocardiaceae</taxon>
        <taxon>Saccharothrix</taxon>
    </lineage>
</organism>
<evidence type="ECO:0000259" key="2">
    <source>
        <dbReference type="Pfam" id="PF00501"/>
    </source>
</evidence>
<dbReference type="PROSITE" id="PS00455">
    <property type="entry name" value="AMP_BINDING"/>
    <property type="match status" value="1"/>
</dbReference>
<reference evidence="4 5" key="1">
    <citation type="submission" date="2020-08" db="EMBL/GenBank/DDBJ databases">
        <title>Genomic Encyclopedia of Type Strains, Phase III (KMG-III): the genomes of soil and plant-associated and newly described type strains.</title>
        <authorList>
            <person name="Whitman W."/>
        </authorList>
    </citation>
    <scope>NUCLEOTIDE SEQUENCE [LARGE SCALE GENOMIC DNA]</scope>
    <source>
        <strain evidence="4 5">CECT 8640</strain>
    </source>
</reference>
<dbReference type="Gene3D" id="3.40.50.12780">
    <property type="entry name" value="N-terminal domain of ligase-like"/>
    <property type="match status" value="1"/>
</dbReference>
<dbReference type="Gene3D" id="3.30.300.30">
    <property type="match status" value="1"/>
</dbReference>
<evidence type="ECO:0000259" key="3">
    <source>
        <dbReference type="Pfam" id="PF13193"/>
    </source>
</evidence>
<evidence type="ECO:0000313" key="4">
    <source>
        <dbReference type="EMBL" id="MBB5953780.1"/>
    </source>
</evidence>
<comment type="caution">
    <text evidence="4">The sequence shown here is derived from an EMBL/GenBank/DDBJ whole genome shotgun (WGS) entry which is preliminary data.</text>
</comment>
<dbReference type="InterPro" id="IPR025110">
    <property type="entry name" value="AMP-bd_C"/>
</dbReference>
<dbReference type="EMBL" id="JACHJN010000001">
    <property type="protein sequence ID" value="MBB5953780.1"/>
    <property type="molecule type" value="Genomic_DNA"/>
</dbReference>
<protein>
    <submittedName>
        <fullName evidence="4">Acyl-CoA synthetase (AMP-forming)/AMP-acid ligase II</fullName>
    </submittedName>
</protein>
<gene>
    <name evidence="4" type="ORF">FHS29_000350</name>
</gene>
<dbReference type="PANTHER" id="PTHR43767:SF10">
    <property type="entry name" value="SURFACTIN SYNTHASE SUBUNIT 1"/>
    <property type="match status" value="1"/>
</dbReference>
<evidence type="ECO:0000256" key="1">
    <source>
        <dbReference type="SAM" id="MobiDB-lite"/>
    </source>
</evidence>
<dbReference type="InterPro" id="IPR042099">
    <property type="entry name" value="ANL_N_sf"/>
</dbReference>
<dbReference type="SUPFAM" id="SSF56801">
    <property type="entry name" value="Acetyl-CoA synthetase-like"/>
    <property type="match status" value="1"/>
</dbReference>
<proteinExistence type="predicted"/>
<dbReference type="InterPro" id="IPR000873">
    <property type="entry name" value="AMP-dep_synth/lig_dom"/>
</dbReference>
<dbReference type="InterPro" id="IPR045851">
    <property type="entry name" value="AMP-bd_C_sf"/>
</dbReference>
<dbReference type="Pfam" id="PF13193">
    <property type="entry name" value="AMP-binding_C"/>
    <property type="match status" value="1"/>
</dbReference>
<dbReference type="InterPro" id="IPR050237">
    <property type="entry name" value="ATP-dep_AMP-bd_enzyme"/>
</dbReference>